<keyword evidence="1" id="KW-0472">Membrane</keyword>
<proteinExistence type="predicted"/>
<feature type="transmembrane region" description="Helical" evidence="1">
    <location>
        <begin position="30"/>
        <end position="50"/>
    </location>
</feature>
<protein>
    <recommendedName>
        <fullName evidence="4">Zinc-ribbon domain-containing protein</fullName>
    </recommendedName>
</protein>
<evidence type="ECO:0008006" key="4">
    <source>
        <dbReference type="Google" id="ProtNLM"/>
    </source>
</evidence>
<dbReference type="eggNOG" id="ENOG5033KSU">
    <property type="taxonomic scope" value="Bacteria"/>
</dbReference>
<dbReference type="OrthoDB" id="9810350at2"/>
<keyword evidence="3" id="KW-1185">Reference proteome</keyword>
<dbReference type="EMBL" id="CP002360">
    <property type="protein sequence ID" value="AEE95971.1"/>
    <property type="molecule type" value="Genomic_DNA"/>
</dbReference>
<accession>F4A168</accession>
<dbReference type="AlphaFoldDB" id="F4A168"/>
<reference evidence="2 3" key="2">
    <citation type="journal article" date="2011" name="Stand. Genomic Sci.">
        <title>Complete genome sequence of Mahella australiensis type strain (50-1 BON).</title>
        <authorList>
            <person name="Sikorski J."/>
            <person name="Teshima H."/>
            <person name="Nolan M."/>
            <person name="Lucas S."/>
            <person name="Hammon N."/>
            <person name="Deshpande S."/>
            <person name="Cheng J.F."/>
            <person name="Pitluck S."/>
            <person name="Liolios K."/>
            <person name="Pagani I."/>
            <person name="Ivanova N."/>
            <person name="Huntemann M."/>
            <person name="Mavromatis K."/>
            <person name="Ovchinikova G."/>
            <person name="Pati A."/>
            <person name="Tapia R."/>
            <person name="Han C."/>
            <person name="Goodwin L."/>
            <person name="Chen A."/>
            <person name="Palaniappan K."/>
            <person name="Land M."/>
            <person name="Hauser L."/>
            <person name="Ngatchou-Djao O.D."/>
            <person name="Rohde M."/>
            <person name="Pukall R."/>
            <person name="Spring S."/>
            <person name="Abt B."/>
            <person name="Goker M."/>
            <person name="Detter J.C."/>
            <person name="Woyke T."/>
            <person name="Bristow J."/>
            <person name="Markowitz V."/>
            <person name="Hugenholtz P."/>
            <person name="Eisen J.A."/>
            <person name="Kyrpides N.C."/>
            <person name="Klenk H.P."/>
            <person name="Lapidus A."/>
        </authorList>
    </citation>
    <scope>NUCLEOTIDE SEQUENCE [LARGE SCALE GENOMIC DNA]</scope>
    <source>
        <strain evidence="3">DSM 15567 / CIP 107919 / 50-1 BON</strain>
    </source>
</reference>
<evidence type="ECO:0000256" key="1">
    <source>
        <dbReference type="SAM" id="Phobius"/>
    </source>
</evidence>
<sequence>MNTLLYIIGAIIFIINLVTGFTTGSFGGFVISVANGILLAIIPFALAKILDKQDTIIYMLASEKHEKYPKEKKTCPRCGYEYDVDFSSCPHCGYRD</sequence>
<dbReference type="KEGG" id="mas:Mahau_0772"/>
<name>F4A168_MAHA5</name>
<gene>
    <name evidence="2" type="ordered locus">Mahau_0772</name>
</gene>
<organism evidence="2 3">
    <name type="scientific">Mahella australiensis (strain DSM 15567 / CIP 107919 / 50-1 BON)</name>
    <dbReference type="NCBI Taxonomy" id="697281"/>
    <lineage>
        <taxon>Bacteria</taxon>
        <taxon>Bacillati</taxon>
        <taxon>Bacillota</taxon>
        <taxon>Clostridia</taxon>
        <taxon>Thermoanaerobacterales</taxon>
        <taxon>Thermoanaerobacterales Family IV. Incertae Sedis</taxon>
        <taxon>Mahella</taxon>
    </lineage>
</organism>
<dbReference type="RefSeq" id="WP_013780401.1">
    <property type="nucleotide sequence ID" value="NC_015520.1"/>
</dbReference>
<dbReference type="STRING" id="697281.Mahau_0772"/>
<evidence type="ECO:0000313" key="3">
    <source>
        <dbReference type="Proteomes" id="UP000008457"/>
    </source>
</evidence>
<keyword evidence="1" id="KW-0812">Transmembrane</keyword>
<dbReference type="HOGENOM" id="CLU_2356408_0_0_9"/>
<reference evidence="3" key="1">
    <citation type="submission" date="2010-11" db="EMBL/GenBank/DDBJ databases">
        <title>The complete genome of Mahella australiensis DSM 15567.</title>
        <authorList>
            <consortium name="US DOE Joint Genome Institute (JGI-PGF)"/>
            <person name="Lucas S."/>
            <person name="Copeland A."/>
            <person name="Lapidus A."/>
            <person name="Bruce D."/>
            <person name="Goodwin L."/>
            <person name="Pitluck S."/>
            <person name="Kyrpides N."/>
            <person name="Mavromatis K."/>
            <person name="Pagani I."/>
            <person name="Ivanova N."/>
            <person name="Teshima H."/>
            <person name="Brettin T."/>
            <person name="Detter J.C."/>
            <person name="Han C."/>
            <person name="Tapia R."/>
            <person name="Land M."/>
            <person name="Hauser L."/>
            <person name="Markowitz V."/>
            <person name="Cheng J.-F."/>
            <person name="Hugenholtz P."/>
            <person name="Woyke T."/>
            <person name="Wu D."/>
            <person name="Spring S."/>
            <person name="Pukall R."/>
            <person name="Steenblock K."/>
            <person name="Schneider S."/>
            <person name="Klenk H.-P."/>
            <person name="Eisen J.A."/>
        </authorList>
    </citation>
    <scope>NUCLEOTIDE SEQUENCE [LARGE SCALE GENOMIC DNA]</scope>
    <source>
        <strain evidence="3">DSM 15567 / CIP 107919 / 50-1 BON</strain>
    </source>
</reference>
<dbReference type="Proteomes" id="UP000008457">
    <property type="component" value="Chromosome"/>
</dbReference>
<evidence type="ECO:0000313" key="2">
    <source>
        <dbReference type="EMBL" id="AEE95971.1"/>
    </source>
</evidence>
<keyword evidence="1" id="KW-1133">Transmembrane helix</keyword>